<evidence type="ECO:0000256" key="1">
    <source>
        <dbReference type="ARBA" id="ARBA00006547"/>
    </source>
</evidence>
<protein>
    <submittedName>
        <fullName evidence="3">Arylamine N-acetyltransferase</fullName>
    </submittedName>
</protein>
<dbReference type="Gene3D" id="2.40.128.150">
    <property type="entry name" value="Cysteine proteinases"/>
    <property type="match status" value="1"/>
</dbReference>
<dbReference type="PANTHER" id="PTHR11786:SF0">
    <property type="entry name" value="ARYLAMINE N-ACETYLTRANSFERASE 4-RELATED"/>
    <property type="match status" value="1"/>
</dbReference>
<proteinExistence type="inferred from homology"/>
<dbReference type="Proteomes" id="UP000824239">
    <property type="component" value="Unassembled WGS sequence"/>
</dbReference>
<organism evidence="3 4">
    <name type="scientific">Candidatus Avoscillospira avicola</name>
    <dbReference type="NCBI Taxonomy" id="2840706"/>
    <lineage>
        <taxon>Bacteria</taxon>
        <taxon>Bacillati</taxon>
        <taxon>Bacillota</taxon>
        <taxon>Clostridia</taxon>
        <taxon>Eubacteriales</taxon>
        <taxon>Oscillospiraceae</taxon>
        <taxon>Oscillospiraceae incertae sedis</taxon>
        <taxon>Candidatus Avoscillospira</taxon>
    </lineage>
</organism>
<reference evidence="3" key="2">
    <citation type="journal article" date="2021" name="PeerJ">
        <title>Extensive microbial diversity within the chicken gut microbiome revealed by metagenomics and culture.</title>
        <authorList>
            <person name="Gilroy R."/>
            <person name="Ravi A."/>
            <person name="Getino M."/>
            <person name="Pursley I."/>
            <person name="Horton D.L."/>
            <person name="Alikhan N.F."/>
            <person name="Baker D."/>
            <person name="Gharbi K."/>
            <person name="Hall N."/>
            <person name="Watson M."/>
            <person name="Adriaenssens E.M."/>
            <person name="Foster-Nyarko E."/>
            <person name="Jarju S."/>
            <person name="Secka A."/>
            <person name="Antonio M."/>
            <person name="Oren A."/>
            <person name="Chaudhuri R.R."/>
            <person name="La Ragione R."/>
            <person name="Hildebrand F."/>
            <person name="Pallen M.J."/>
        </authorList>
    </citation>
    <scope>NUCLEOTIDE SEQUENCE</scope>
    <source>
        <strain evidence="3">ChiBcec15-4380</strain>
    </source>
</reference>
<evidence type="ECO:0000313" key="3">
    <source>
        <dbReference type="EMBL" id="HIR49762.1"/>
    </source>
</evidence>
<dbReference type="PANTHER" id="PTHR11786">
    <property type="entry name" value="N-HYDROXYARYLAMINE O-ACETYLTRANSFERASE"/>
    <property type="match status" value="1"/>
</dbReference>
<dbReference type="Pfam" id="PF00797">
    <property type="entry name" value="Acetyltransf_2"/>
    <property type="match status" value="1"/>
</dbReference>
<comment type="similarity">
    <text evidence="1 2">Belongs to the arylamine N-acetyltransferase family.</text>
</comment>
<accession>A0A9D1AQ03</accession>
<dbReference type="SUPFAM" id="SSF54001">
    <property type="entry name" value="Cysteine proteinases"/>
    <property type="match status" value="1"/>
</dbReference>
<evidence type="ECO:0000256" key="2">
    <source>
        <dbReference type="RuleBase" id="RU003452"/>
    </source>
</evidence>
<evidence type="ECO:0000313" key="4">
    <source>
        <dbReference type="Proteomes" id="UP000824239"/>
    </source>
</evidence>
<dbReference type="InterPro" id="IPR038765">
    <property type="entry name" value="Papain-like_cys_pep_sf"/>
</dbReference>
<comment type="caution">
    <text evidence="3">The sequence shown here is derived from an EMBL/GenBank/DDBJ whole genome shotgun (WGS) entry which is preliminary data.</text>
</comment>
<gene>
    <name evidence="3" type="ORF">IAA53_00510</name>
</gene>
<dbReference type="EMBL" id="DVHE01000003">
    <property type="protein sequence ID" value="HIR49762.1"/>
    <property type="molecule type" value="Genomic_DNA"/>
</dbReference>
<reference evidence="3" key="1">
    <citation type="submission" date="2020-10" db="EMBL/GenBank/DDBJ databases">
        <authorList>
            <person name="Gilroy R."/>
        </authorList>
    </citation>
    <scope>NUCLEOTIDE SEQUENCE</scope>
    <source>
        <strain evidence="3">ChiBcec15-4380</strain>
    </source>
</reference>
<dbReference type="AlphaFoldDB" id="A0A9D1AQ03"/>
<dbReference type="PRINTS" id="PR01543">
    <property type="entry name" value="ANATRNSFRASE"/>
</dbReference>
<dbReference type="Gene3D" id="3.30.2140.10">
    <property type="entry name" value="Arylamine N-acetyltransferase"/>
    <property type="match status" value="1"/>
</dbReference>
<dbReference type="InterPro" id="IPR001447">
    <property type="entry name" value="Arylamine_N-AcTrfase"/>
</dbReference>
<sequence>MYEALYSPLPDCAAYAARIGVSWPITPDLATLDEILFRNQCAIPFENLEAYAEKRVPSLEMSALFDKVVTNRRGGYCFELNALLCAFLQGAGYDAWSVSCRILRGKDFIPPMLHRGILVRLDGQTYYCDVGYGGPQPGGAVPLGGQRTILGETFLIERRGDAWWGLDRITSQGVREKVFEFWEFPLPASYFVPYNFYCASSPESVFTQKRMLNRRTPQGSLALTGDVLTEHRDGQVFTQQVKSREALQEIAASRFDLPLPLEALTPSE</sequence>
<dbReference type="GO" id="GO:0016407">
    <property type="term" value="F:acetyltransferase activity"/>
    <property type="evidence" value="ECO:0007669"/>
    <property type="project" value="InterPro"/>
</dbReference>
<name>A0A9D1AQ03_9FIRM</name>